<dbReference type="PANTHER" id="PTHR14965:SF1">
    <property type="entry name" value="APOPTOSIS FACILITATOR BCL-2-LIKE PROTEIN 14"/>
    <property type="match status" value="1"/>
</dbReference>
<evidence type="ECO:0000256" key="1">
    <source>
        <dbReference type="ARBA" id="ARBA00022703"/>
    </source>
</evidence>
<feature type="compositionally biased region" description="Basic and acidic residues" evidence="2">
    <location>
        <begin position="1"/>
        <end position="19"/>
    </location>
</feature>
<dbReference type="GO" id="GO:2001236">
    <property type="term" value="P:regulation of extrinsic apoptotic signaling pathway"/>
    <property type="evidence" value="ECO:0007669"/>
    <property type="project" value="TreeGrafter"/>
</dbReference>
<protein>
    <submittedName>
        <fullName evidence="3">(Atlantic silverside) hypothetical protein</fullName>
    </submittedName>
</protein>
<evidence type="ECO:0000256" key="2">
    <source>
        <dbReference type="SAM" id="MobiDB-lite"/>
    </source>
</evidence>
<keyword evidence="4" id="KW-1185">Reference proteome</keyword>
<organism evidence="3 4">
    <name type="scientific">Menidia menidia</name>
    <name type="common">Atlantic silverside</name>
    <dbReference type="NCBI Taxonomy" id="238744"/>
    <lineage>
        <taxon>Eukaryota</taxon>
        <taxon>Metazoa</taxon>
        <taxon>Chordata</taxon>
        <taxon>Craniata</taxon>
        <taxon>Vertebrata</taxon>
        <taxon>Euteleostomi</taxon>
        <taxon>Actinopterygii</taxon>
        <taxon>Neopterygii</taxon>
        <taxon>Teleostei</taxon>
        <taxon>Neoteleostei</taxon>
        <taxon>Acanthomorphata</taxon>
        <taxon>Ovalentaria</taxon>
        <taxon>Atherinomorphae</taxon>
        <taxon>Atheriniformes</taxon>
        <taxon>Atherinopsidae</taxon>
        <taxon>Menidiinae</taxon>
        <taxon>Menidia</taxon>
    </lineage>
</organism>
<dbReference type="EMBL" id="CAJRST010011113">
    <property type="protein sequence ID" value="CAG5927340.1"/>
    <property type="molecule type" value="Genomic_DNA"/>
</dbReference>
<gene>
    <name evidence="3" type="ORF">MMEN_LOCUS11238</name>
</gene>
<name>A0A8S4B5R6_9TELE</name>
<sequence length="296" mass="33080">MANGRVEIHDPMSNDHSRTEVPASDPGAESLEDTEEFRILMAYATRRRGDGAPVIPVALTAPDTPVKAEKEEPKHENEASRKKGEKKIKKKKKKGWKRLPLIFRCVKPSEDAEEPPSPEDDHPPTNGISDRVFIGAHDVQEEEDDKFAGVAKELMKLADKIPLHPSDIETDSDDDVEKIIGLLLRETGDKLNEKLKDANVGRLFQNYDFFRTLMDAFFSTIGFRNPNPDALGPQASPKTQLAITCEVTSRLSAANTLPTSSLFRHGARYMQQYYSGWAQQEGGYEAAIESDEEEVE</sequence>
<feature type="compositionally biased region" description="Basic residues" evidence="2">
    <location>
        <begin position="83"/>
        <end position="95"/>
    </location>
</feature>
<feature type="region of interest" description="Disordered" evidence="2">
    <location>
        <begin position="107"/>
        <end position="130"/>
    </location>
</feature>
<feature type="region of interest" description="Disordered" evidence="2">
    <location>
        <begin position="49"/>
        <end position="95"/>
    </location>
</feature>
<keyword evidence="1" id="KW-0053">Apoptosis</keyword>
<proteinExistence type="predicted"/>
<feature type="region of interest" description="Disordered" evidence="2">
    <location>
        <begin position="1"/>
        <end position="34"/>
    </location>
</feature>
<evidence type="ECO:0000313" key="3">
    <source>
        <dbReference type="EMBL" id="CAG5927340.1"/>
    </source>
</evidence>
<dbReference type="GO" id="GO:0006915">
    <property type="term" value="P:apoptotic process"/>
    <property type="evidence" value="ECO:0007669"/>
    <property type="project" value="UniProtKB-KW"/>
</dbReference>
<accession>A0A8S4B5R6</accession>
<dbReference type="AlphaFoldDB" id="A0A8S4B5R6"/>
<dbReference type="Proteomes" id="UP000677803">
    <property type="component" value="Unassembled WGS sequence"/>
</dbReference>
<reference evidence="3" key="1">
    <citation type="submission" date="2021-05" db="EMBL/GenBank/DDBJ databases">
        <authorList>
            <person name="Tigano A."/>
        </authorList>
    </citation>
    <scope>NUCLEOTIDE SEQUENCE</scope>
</reference>
<evidence type="ECO:0000313" key="4">
    <source>
        <dbReference type="Proteomes" id="UP000677803"/>
    </source>
</evidence>
<dbReference type="PANTHER" id="PTHR14965">
    <property type="entry name" value="SI:CH73-248E21.1"/>
    <property type="match status" value="1"/>
</dbReference>
<feature type="compositionally biased region" description="Basic and acidic residues" evidence="2">
    <location>
        <begin position="66"/>
        <end position="82"/>
    </location>
</feature>
<dbReference type="OrthoDB" id="9948726at2759"/>
<comment type="caution">
    <text evidence="3">The sequence shown here is derived from an EMBL/GenBank/DDBJ whole genome shotgun (WGS) entry which is preliminary data.</text>
</comment>